<dbReference type="PROSITE" id="PS51063">
    <property type="entry name" value="HTH_CRP_2"/>
    <property type="match status" value="1"/>
</dbReference>
<dbReference type="AlphaFoldDB" id="A0A1H3UDT3"/>
<dbReference type="Gene3D" id="2.60.120.10">
    <property type="entry name" value="Jelly Rolls"/>
    <property type="match status" value="1"/>
</dbReference>
<dbReference type="InterPro" id="IPR000595">
    <property type="entry name" value="cNMP-bd_dom"/>
</dbReference>
<dbReference type="InterPro" id="IPR018490">
    <property type="entry name" value="cNMP-bd_dom_sf"/>
</dbReference>
<dbReference type="OrthoDB" id="7584044at2"/>
<dbReference type="Gene3D" id="1.10.10.10">
    <property type="entry name" value="Winged helix-like DNA-binding domain superfamily/Winged helix DNA-binding domain"/>
    <property type="match status" value="1"/>
</dbReference>
<dbReference type="InterPro" id="IPR014710">
    <property type="entry name" value="RmlC-like_jellyroll"/>
</dbReference>
<sequence length="249" mass="26958">MNIASHLTANADVMNGPTWHLPDTSGSAALERTLKTHRRGHRAGSMIELEGGKSNVTYCVLSGWLSLSKSMPDGQRQIIDFALPGDILNPTSADNASSTLQIEAVTYTTVSAIPRNIWGSLTDGLPQLSLLENRIIAGTFSRFSERMLRLGKGSAEARIAYALIELYIRLSAIGQVHGDSFHLPLTQQTLGEFVGLSSVHVCRMVRRLSRLGVISMEGHMAITILDMGTLANIAGIDPGRLENSIIPRL</sequence>
<dbReference type="RefSeq" id="WP_092647885.1">
    <property type="nucleotide sequence ID" value="NZ_FNPX01000029.1"/>
</dbReference>
<dbReference type="SUPFAM" id="SSF51206">
    <property type="entry name" value="cAMP-binding domain-like"/>
    <property type="match status" value="1"/>
</dbReference>
<dbReference type="SUPFAM" id="SSF46785">
    <property type="entry name" value="Winged helix' DNA-binding domain"/>
    <property type="match status" value="1"/>
</dbReference>
<dbReference type="GO" id="GO:0003677">
    <property type="term" value="F:DNA binding"/>
    <property type="evidence" value="ECO:0007669"/>
    <property type="project" value="UniProtKB-KW"/>
</dbReference>
<dbReference type="GO" id="GO:0016301">
    <property type="term" value="F:kinase activity"/>
    <property type="evidence" value="ECO:0007669"/>
    <property type="project" value="UniProtKB-KW"/>
</dbReference>
<evidence type="ECO:0000313" key="5">
    <source>
        <dbReference type="EMBL" id="SDZ60015.1"/>
    </source>
</evidence>
<feature type="domain" description="HTH crp-type" evidence="4">
    <location>
        <begin position="153"/>
        <end position="228"/>
    </location>
</feature>
<dbReference type="GO" id="GO:0006355">
    <property type="term" value="P:regulation of DNA-templated transcription"/>
    <property type="evidence" value="ECO:0007669"/>
    <property type="project" value="InterPro"/>
</dbReference>
<evidence type="ECO:0000256" key="3">
    <source>
        <dbReference type="ARBA" id="ARBA00023163"/>
    </source>
</evidence>
<proteinExistence type="predicted"/>
<organism evidence="5 6">
    <name type="scientific">Jannaschia faecimaris</name>
    <dbReference type="NCBI Taxonomy" id="1244108"/>
    <lineage>
        <taxon>Bacteria</taxon>
        <taxon>Pseudomonadati</taxon>
        <taxon>Pseudomonadota</taxon>
        <taxon>Alphaproteobacteria</taxon>
        <taxon>Rhodobacterales</taxon>
        <taxon>Roseobacteraceae</taxon>
        <taxon>Jannaschia</taxon>
    </lineage>
</organism>
<dbReference type="SMART" id="SM00419">
    <property type="entry name" value="HTH_CRP"/>
    <property type="match status" value="1"/>
</dbReference>
<dbReference type="STRING" id="1244108.SAMN05444004_1298"/>
<evidence type="ECO:0000259" key="4">
    <source>
        <dbReference type="PROSITE" id="PS51063"/>
    </source>
</evidence>
<keyword evidence="1" id="KW-0805">Transcription regulation</keyword>
<keyword evidence="6" id="KW-1185">Reference proteome</keyword>
<protein>
    <submittedName>
        <fullName evidence="5">cAMP-binding domain of CRP or a regulatory subunit of cAMP-dependent protein kinases</fullName>
    </submittedName>
</protein>
<reference evidence="6" key="1">
    <citation type="submission" date="2016-10" db="EMBL/GenBank/DDBJ databases">
        <authorList>
            <person name="Varghese N."/>
            <person name="Submissions S."/>
        </authorList>
    </citation>
    <scope>NUCLEOTIDE SEQUENCE [LARGE SCALE GENOMIC DNA]</scope>
    <source>
        <strain evidence="6">DSM 100420</strain>
    </source>
</reference>
<evidence type="ECO:0000256" key="1">
    <source>
        <dbReference type="ARBA" id="ARBA00023015"/>
    </source>
</evidence>
<dbReference type="Proteomes" id="UP000198914">
    <property type="component" value="Unassembled WGS sequence"/>
</dbReference>
<dbReference type="CDD" id="cd00038">
    <property type="entry name" value="CAP_ED"/>
    <property type="match status" value="1"/>
</dbReference>
<keyword evidence="5" id="KW-0808">Transferase</keyword>
<dbReference type="Pfam" id="PF13545">
    <property type="entry name" value="HTH_Crp_2"/>
    <property type="match status" value="1"/>
</dbReference>
<dbReference type="InterPro" id="IPR036390">
    <property type="entry name" value="WH_DNA-bd_sf"/>
</dbReference>
<evidence type="ECO:0000256" key="2">
    <source>
        <dbReference type="ARBA" id="ARBA00023125"/>
    </source>
</evidence>
<gene>
    <name evidence="5" type="ORF">SAMN05444004_1298</name>
</gene>
<keyword evidence="5" id="KW-0418">Kinase</keyword>
<name>A0A1H3UDT3_9RHOB</name>
<dbReference type="InterPro" id="IPR036388">
    <property type="entry name" value="WH-like_DNA-bd_sf"/>
</dbReference>
<keyword evidence="3" id="KW-0804">Transcription</keyword>
<evidence type="ECO:0000313" key="6">
    <source>
        <dbReference type="Proteomes" id="UP000198914"/>
    </source>
</evidence>
<dbReference type="EMBL" id="FNPX01000029">
    <property type="protein sequence ID" value="SDZ60015.1"/>
    <property type="molecule type" value="Genomic_DNA"/>
</dbReference>
<dbReference type="Pfam" id="PF00027">
    <property type="entry name" value="cNMP_binding"/>
    <property type="match status" value="1"/>
</dbReference>
<accession>A0A1H3UDT3</accession>
<dbReference type="InterPro" id="IPR012318">
    <property type="entry name" value="HTH_CRP"/>
</dbReference>
<keyword evidence="2" id="KW-0238">DNA-binding</keyword>